<evidence type="ECO:0000313" key="2">
    <source>
        <dbReference type="Proteomes" id="UP001432322"/>
    </source>
</evidence>
<keyword evidence="2" id="KW-1185">Reference proteome</keyword>
<gene>
    <name evidence="1" type="ORF">PFISCL1PPCAC_21258</name>
</gene>
<evidence type="ECO:0008006" key="3">
    <source>
        <dbReference type="Google" id="ProtNLM"/>
    </source>
</evidence>
<evidence type="ECO:0000313" key="1">
    <source>
        <dbReference type="EMBL" id="GMT29961.1"/>
    </source>
</evidence>
<dbReference type="AlphaFoldDB" id="A0AAV5WGE9"/>
<organism evidence="1 2">
    <name type="scientific">Pristionchus fissidentatus</name>
    <dbReference type="NCBI Taxonomy" id="1538716"/>
    <lineage>
        <taxon>Eukaryota</taxon>
        <taxon>Metazoa</taxon>
        <taxon>Ecdysozoa</taxon>
        <taxon>Nematoda</taxon>
        <taxon>Chromadorea</taxon>
        <taxon>Rhabditida</taxon>
        <taxon>Rhabditina</taxon>
        <taxon>Diplogasteromorpha</taxon>
        <taxon>Diplogasteroidea</taxon>
        <taxon>Neodiplogasteridae</taxon>
        <taxon>Pristionchus</taxon>
    </lineage>
</organism>
<proteinExistence type="predicted"/>
<name>A0AAV5WGE9_9BILA</name>
<feature type="non-terminal residue" evidence="1">
    <location>
        <position position="1"/>
    </location>
</feature>
<dbReference type="EMBL" id="BTSY01000005">
    <property type="protein sequence ID" value="GMT29961.1"/>
    <property type="molecule type" value="Genomic_DNA"/>
</dbReference>
<protein>
    <recommendedName>
        <fullName evidence="3">F-box domain-containing protein</fullName>
    </recommendedName>
</protein>
<sequence length="277" mass="31869">SMTEKTKDSQITGREGEEKESFPILDLPGEISSKILSCLGKQELAICLQSLTLDKINAEWNKKRNNENITILVLDKNVRILSSRYYFDGFCSPRTLSNRMLTVFTKLEIGELTIRISEMCKEYLFRVIIEHCAEIKCKDILTVESCINSSTNVLTDKLLLDLSTNKKDVNIKMFCERITAAGLFAVWEYLLDGKFDGISIIVSKSVVIKLFNMIRTDGMKSWWDNEHMFHNMCPIRASGRKNSLDKCEIRCATVNGERSSIRMDRIYSGRIWSRNYN</sequence>
<dbReference type="Proteomes" id="UP001432322">
    <property type="component" value="Unassembled WGS sequence"/>
</dbReference>
<comment type="caution">
    <text evidence="1">The sequence shown here is derived from an EMBL/GenBank/DDBJ whole genome shotgun (WGS) entry which is preliminary data.</text>
</comment>
<reference evidence="1" key="1">
    <citation type="submission" date="2023-10" db="EMBL/GenBank/DDBJ databases">
        <title>Genome assembly of Pristionchus species.</title>
        <authorList>
            <person name="Yoshida K."/>
            <person name="Sommer R.J."/>
        </authorList>
    </citation>
    <scope>NUCLEOTIDE SEQUENCE</scope>
    <source>
        <strain evidence="1">RS5133</strain>
    </source>
</reference>
<accession>A0AAV5WGE9</accession>